<accession>A0AAD5T7M0</accession>
<dbReference type="AlphaFoldDB" id="A0AAD5T7M0"/>
<evidence type="ECO:0000313" key="9">
    <source>
        <dbReference type="EMBL" id="KAJ3131201.1"/>
    </source>
</evidence>
<feature type="compositionally biased region" description="Acidic residues" evidence="8">
    <location>
        <begin position="180"/>
        <end position="210"/>
    </location>
</feature>
<dbReference type="PANTHER" id="PTHR17039:SF0">
    <property type="entry name" value="U3 SMALL NUCLEOLAR RIBONUCLEOPROTEIN PROTEIN MPP10"/>
    <property type="match status" value="1"/>
</dbReference>
<feature type="compositionally biased region" description="Acidic residues" evidence="8">
    <location>
        <begin position="218"/>
        <end position="246"/>
    </location>
</feature>
<keyword evidence="4 7" id="KW-0539">Nucleus</keyword>
<evidence type="ECO:0000256" key="3">
    <source>
        <dbReference type="ARBA" id="ARBA00022552"/>
    </source>
</evidence>
<feature type="compositionally biased region" description="Polar residues" evidence="8">
    <location>
        <begin position="249"/>
        <end position="259"/>
    </location>
</feature>
<reference evidence="9" key="1">
    <citation type="submission" date="2020-05" db="EMBL/GenBank/DDBJ databases">
        <title>Phylogenomic resolution of chytrid fungi.</title>
        <authorList>
            <person name="Stajich J.E."/>
            <person name="Amses K."/>
            <person name="Simmons R."/>
            <person name="Seto K."/>
            <person name="Myers J."/>
            <person name="Bonds A."/>
            <person name="Quandt C.A."/>
            <person name="Barry K."/>
            <person name="Liu P."/>
            <person name="Grigoriev I."/>
            <person name="Longcore J.E."/>
            <person name="James T.Y."/>
        </authorList>
    </citation>
    <scope>NUCLEOTIDE SEQUENCE</scope>
    <source>
        <strain evidence="9">JEL0513</strain>
    </source>
</reference>
<protein>
    <recommendedName>
        <fullName evidence="7">U3 small nucleolar ribonucleoprotein protein MPP10</fullName>
    </recommendedName>
</protein>
<comment type="subcellular location">
    <subcellularLocation>
        <location evidence="1 7">Nucleus</location>
        <location evidence="1 7">Nucleolus</location>
    </subcellularLocation>
</comment>
<keyword evidence="2 7" id="KW-0690">Ribosome biogenesis</keyword>
<evidence type="ECO:0000256" key="5">
    <source>
        <dbReference type="ARBA" id="ARBA00023274"/>
    </source>
</evidence>
<dbReference type="Proteomes" id="UP001211907">
    <property type="component" value="Unassembled WGS sequence"/>
</dbReference>
<dbReference type="GO" id="GO:0034457">
    <property type="term" value="C:Mpp10 complex"/>
    <property type="evidence" value="ECO:0007669"/>
    <property type="project" value="UniProtKB-UniRule"/>
</dbReference>
<evidence type="ECO:0000256" key="7">
    <source>
        <dbReference type="PIRNR" id="PIRNR017300"/>
    </source>
</evidence>
<organism evidence="9 10">
    <name type="scientific">Physocladia obscura</name>
    <dbReference type="NCBI Taxonomy" id="109957"/>
    <lineage>
        <taxon>Eukaryota</taxon>
        <taxon>Fungi</taxon>
        <taxon>Fungi incertae sedis</taxon>
        <taxon>Chytridiomycota</taxon>
        <taxon>Chytridiomycota incertae sedis</taxon>
        <taxon>Chytridiomycetes</taxon>
        <taxon>Chytridiales</taxon>
        <taxon>Chytriomycetaceae</taxon>
        <taxon>Physocladia</taxon>
    </lineage>
</organism>
<comment type="similarity">
    <text evidence="6 7">Belongs to the MPP10 family.</text>
</comment>
<sequence length="753" mass="83681">MAPSSRKTRAKTTVPLSTPVTFPTQQQVTQLSKESVSILASDLDSDAETSSNNHMLSNDDNASDSDNRNADTESEMLLDPTTADFIKPITILFDHAVMTRPQNFLVPDPDVSAKLLQATKWMFDLGKYAEPFEMSPLSELLTDGFDLDQVWEQLQLRNKPLLKHLSHAVSAVISAGDVEADTDADEIEGMEDESNLIDTDEEDSIDFENDIDGKENSLGEEDDDDFEGESLSDEDFDDAADLDSDNDSTTKLNNKNSRGASEYNHADENINNSHGYVTEVDDEFFSLHEMEKFAARGEARDLKLSHANGQEDDDDWNLGIGYLSMDPDEIEGSENDDDMNANDIKYEDFFAPPPQKVTPKRKIQFNDVVDEREFLKDRPAVSVSASATVPTIQTENKLSNLFDDEERNTSNYPLSRFERDQQRLADEIASLEAEAVAVKSWTMAGEISGKKRPINSLLEEDLEIEHASRPTPVITEETTRTLEDLIKSRVVESLFDDVERKIAPKEKKFDPNRRNIINEEKSTKSLTDLYADDYRKKTATAGNEKAKTEKDILVETAHREINGLFKDLCMNLDALSNWHYTAKAPVAELEIVAGPAVPALSIEEVIPAIVSDAALAAPKEVYAGNVRKSETEMEKTDKTKARKKQKRMFKRQKIEREREQKAAGVFVNSAGNIVESVKKSKERAMDSLMKQSNVTIISDSKKGKGSAANVAAMKRGGGKKAKAVKAHVVERGGSVGDVKGKTVTTQTAQMLML</sequence>
<comment type="caution">
    <text evidence="9">The sequence shown here is derived from an EMBL/GenBank/DDBJ whole genome shotgun (WGS) entry which is preliminary data.</text>
</comment>
<evidence type="ECO:0000256" key="2">
    <source>
        <dbReference type="ARBA" id="ARBA00022517"/>
    </source>
</evidence>
<dbReference type="Pfam" id="PF04006">
    <property type="entry name" value="Mpp10"/>
    <property type="match status" value="1"/>
</dbReference>
<dbReference type="GO" id="GO:0006364">
    <property type="term" value="P:rRNA processing"/>
    <property type="evidence" value="ECO:0007669"/>
    <property type="project" value="UniProtKB-KW"/>
</dbReference>
<dbReference type="PANTHER" id="PTHR17039">
    <property type="entry name" value="U3 SMALL NUCLEOLAR RIBONUCLEOPROTEIN PROTEIN MPP10"/>
    <property type="match status" value="1"/>
</dbReference>
<feature type="compositionally biased region" description="Low complexity" evidence="8">
    <location>
        <begin position="18"/>
        <end position="30"/>
    </location>
</feature>
<dbReference type="GO" id="GO:0032040">
    <property type="term" value="C:small-subunit processome"/>
    <property type="evidence" value="ECO:0007669"/>
    <property type="project" value="TreeGrafter"/>
</dbReference>
<feature type="region of interest" description="Disordered" evidence="8">
    <location>
        <begin position="1"/>
        <end position="71"/>
    </location>
</feature>
<keyword evidence="3 7" id="KW-0698">rRNA processing</keyword>
<proteinExistence type="inferred from homology"/>
<evidence type="ECO:0000256" key="6">
    <source>
        <dbReference type="ARBA" id="ARBA00029455"/>
    </source>
</evidence>
<dbReference type="EMBL" id="JADGJH010000309">
    <property type="protein sequence ID" value="KAJ3131201.1"/>
    <property type="molecule type" value="Genomic_DNA"/>
</dbReference>
<dbReference type="PIRSF" id="PIRSF017300">
    <property type="entry name" value="snoRNP_Mpp10"/>
    <property type="match status" value="1"/>
</dbReference>
<feature type="compositionally biased region" description="Basic residues" evidence="8">
    <location>
        <begin position="1"/>
        <end position="10"/>
    </location>
</feature>
<evidence type="ECO:0000256" key="1">
    <source>
        <dbReference type="ARBA" id="ARBA00004604"/>
    </source>
</evidence>
<keyword evidence="5 7" id="KW-0687">Ribonucleoprotein</keyword>
<evidence type="ECO:0000313" key="10">
    <source>
        <dbReference type="Proteomes" id="UP001211907"/>
    </source>
</evidence>
<gene>
    <name evidence="9" type="primary">MPHOSPH10</name>
    <name evidence="9" type="ORF">HK100_006643</name>
</gene>
<feature type="compositionally biased region" description="Basic residues" evidence="8">
    <location>
        <begin position="640"/>
        <end position="651"/>
    </location>
</feature>
<name>A0AAD5T7M0_9FUNG</name>
<evidence type="ECO:0000256" key="8">
    <source>
        <dbReference type="SAM" id="MobiDB-lite"/>
    </source>
</evidence>
<evidence type="ECO:0000256" key="4">
    <source>
        <dbReference type="ARBA" id="ARBA00023242"/>
    </source>
</evidence>
<feature type="region of interest" description="Disordered" evidence="8">
    <location>
        <begin position="180"/>
        <end position="270"/>
    </location>
</feature>
<comment type="function">
    <text evidence="7">Involved in nucleolar processing of pre-18S ribosomal RNA.</text>
</comment>
<dbReference type="GO" id="GO:0005732">
    <property type="term" value="C:sno(s)RNA-containing ribonucleoprotein complex"/>
    <property type="evidence" value="ECO:0007669"/>
    <property type="project" value="UniProtKB-UniRule"/>
</dbReference>
<dbReference type="InterPro" id="IPR012173">
    <property type="entry name" value="Mpp10"/>
</dbReference>
<feature type="region of interest" description="Disordered" evidence="8">
    <location>
        <begin position="632"/>
        <end position="654"/>
    </location>
</feature>
<keyword evidence="10" id="KW-1185">Reference proteome</keyword>